<dbReference type="PANTHER" id="PTHR23517">
    <property type="entry name" value="RESISTANCE PROTEIN MDTM, PUTATIVE-RELATED-RELATED"/>
    <property type="match status" value="1"/>
</dbReference>
<keyword evidence="4 7" id="KW-0812">Transmembrane</keyword>
<evidence type="ECO:0000313" key="9">
    <source>
        <dbReference type="EMBL" id="KAA8709029.1"/>
    </source>
</evidence>
<keyword evidence="6 7" id="KW-0472">Membrane</keyword>
<keyword evidence="2" id="KW-0813">Transport</keyword>
<feature type="transmembrane region" description="Helical" evidence="7">
    <location>
        <begin position="126"/>
        <end position="149"/>
    </location>
</feature>
<protein>
    <submittedName>
        <fullName evidence="9">MFS transporter</fullName>
    </submittedName>
</protein>
<feature type="transmembrane region" description="Helical" evidence="7">
    <location>
        <begin position="71"/>
        <end position="94"/>
    </location>
</feature>
<feature type="transmembrane region" description="Helical" evidence="7">
    <location>
        <begin position="356"/>
        <end position="378"/>
    </location>
</feature>
<comment type="subcellular location">
    <subcellularLocation>
        <location evidence="1">Cell membrane</location>
        <topology evidence="1">Multi-pass membrane protein</topology>
    </subcellularLocation>
</comment>
<evidence type="ECO:0000313" key="10">
    <source>
        <dbReference type="Proteomes" id="UP000323707"/>
    </source>
</evidence>
<dbReference type="GO" id="GO:0005886">
    <property type="term" value="C:plasma membrane"/>
    <property type="evidence" value="ECO:0007669"/>
    <property type="project" value="UniProtKB-SubCell"/>
</dbReference>
<evidence type="ECO:0000256" key="1">
    <source>
        <dbReference type="ARBA" id="ARBA00004651"/>
    </source>
</evidence>
<evidence type="ECO:0000256" key="4">
    <source>
        <dbReference type="ARBA" id="ARBA00022692"/>
    </source>
</evidence>
<dbReference type="AlphaFoldDB" id="A0A5M9QLW3"/>
<dbReference type="CDD" id="cd17472">
    <property type="entry name" value="MFS_YajR_like"/>
    <property type="match status" value="1"/>
</dbReference>
<dbReference type="Pfam" id="PF07690">
    <property type="entry name" value="MFS_1"/>
    <property type="match status" value="2"/>
</dbReference>
<sequence>MFKAILPLSFVVFLRFLGLFIVLPVISLYATEFGETSAILLGLAVGGAYLTQIIFQTPFGILSDKIDRKKVVMAGLFIFLIGSVICALADNIYLLILGRFIQGAGAIGGVVSAQITDLVREEQRTGAMAIMGGGIFASFTLAMLIGPIIGGYVGVAWLFWLTAALTLISMLLLALKVPPTPKISYSFEQAPQKSARNRNLTIMNCSSFLEKMFMTLIFVVIPLCFVNELGAHKEDLWKIYTPAALCGIFALAPASILAEKYGRAKLVLGYGVGLFLLAYILLAIGGAENYLWLFVVGIVLFFIGFATLEPIMQSLTSKYAKAHERGRALGVFTTYAYAGSFAGGVLGGVLYHHLGIMWIGIIVAVICVLWLGSFALLASPTKQKNLYLPISEYDRSKISTLESKEGIIEVYTNDTEGVIVLKYKSDILSAQSAQELASTIKKPQ</sequence>
<keyword evidence="5 7" id="KW-1133">Transmembrane helix</keyword>
<dbReference type="InterPro" id="IPR050171">
    <property type="entry name" value="MFS_Transporters"/>
</dbReference>
<dbReference type="PANTHER" id="PTHR23517:SF2">
    <property type="entry name" value="MULTIDRUG RESISTANCE PROTEIN MDTH"/>
    <property type="match status" value="1"/>
</dbReference>
<dbReference type="InterPro" id="IPR020846">
    <property type="entry name" value="MFS_dom"/>
</dbReference>
<gene>
    <name evidence="9" type="ORF">F4V45_05315</name>
</gene>
<evidence type="ECO:0000256" key="6">
    <source>
        <dbReference type="ARBA" id="ARBA00023136"/>
    </source>
</evidence>
<comment type="caution">
    <text evidence="9">The sequence shown here is derived from an EMBL/GenBank/DDBJ whole genome shotgun (WGS) entry which is preliminary data.</text>
</comment>
<evidence type="ECO:0000256" key="7">
    <source>
        <dbReference type="SAM" id="Phobius"/>
    </source>
</evidence>
<reference evidence="9 10" key="1">
    <citation type="submission" date="2019-09" db="EMBL/GenBank/DDBJ databases">
        <title>Draft genome sequence of various Type strains from the CCUG.</title>
        <authorList>
            <person name="Pineiro-Iglesias B."/>
            <person name="Tunovic T."/>
            <person name="Unosson C."/>
            <person name="Inganas E."/>
            <person name="Ohlen M."/>
            <person name="Cardew S."/>
            <person name="Jensie-Markopoulos S."/>
            <person name="Salva-Serra F."/>
            <person name="Jaen-Luchoro D."/>
            <person name="Karlsson R."/>
            <person name="Svensson-Stadler L."/>
            <person name="Chun J."/>
            <person name="Moore E."/>
        </authorList>
    </citation>
    <scope>NUCLEOTIDE SEQUENCE [LARGE SCALE GENOMIC DNA]</scope>
    <source>
        <strain evidence="9 10">CCUG 32756T</strain>
    </source>
</reference>
<organism evidence="9 10">
    <name type="scientific">Helicobacter canis</name>
    <dbReference type="NCBI Taxonomy" id="29419"/>
    <lineage>
        <taxon>Bacteria</taxon>
        <taxon>Pseudomonadati</taxon>
        <taxon>Campylobacterota</taxon>
        <taxon>Epsilonproteobacteria</taxon>
        <taxon>Campylobacterales</taxon>
        <taxon>Helicobacteraceae</taxon>
        <taxon>Helicobacter</taxon>
    </lineage>
</organism>
<evidence type="ECO:0000259" key="8">
    <source>
        <dbReference type="PROSITE" id="PS50850"/>
    </source>
</evidence>
<accession>A0A5M9QLW3</accession>
<dbReference type="RefSeq" id="WP_150337391.1">
    <property type="nucleotide sequence ID" value="NZ_JAERIX010000010.1"/>
</dbReference>
<proteinExistence type="predicted"/>
<name>A0A5M9QLW3_9HELI</name>
<evidence type="ECO:0000256" key="5">
    <source>
        <dbReference type="ARBA" id="ARBA00022989"/>
    </source>
</evidence>
<dbReference type="PRINTS" id="PR01035">
    <property type="entry name" value="TCRTETA"/>
</dbReference>
<dbReference type="Gene3D" id="1.20.1250.20">
    <property type="entry name" value="MFS general substrate transporter like domains"/>
    <property type="match status" value="1"/>
</dbReference>
<dbReference type="InterPro" id="IPR011701">
    <property type="entry name" value="MFS"/>
</dbReference>
<feature type="transmembrane region" description="Helical" evidence="7">
    <location>
        <begin position="290"/>
        <end position="308"/>
    </location>
</feature>
<dbReference type="GO" id="GO:0022857">
    <property type="term" value="F:transmembrane transporter activity"/>
    <property type="evidence" value="ECO:0007669"/>
    <property type="project" value="InterPro"/>
</dbReference>
<dbReference type="SUPFAM" id="SSF103473">
    <property type="entry name" value="MFS general substrate transporter"/>
    <property type="match status" value="1"/>
</dbReference>
<dbReference type="InterPro" id="IPR036259">
    <property type="entry name" value="MFS_trans_sf"/>
</dbReference>
<dbReference type="PROSITE" id="PS50850">
    <property type="entry name" value="MFS"/>
    <property type="match status" value="1"/>
</dbReference>
<dbReference type="EMBL" id="VXKE01000016">
    <property type="protein sequence ID" value="KAA8709029.1"/>
    <property type="molecule type" value="Genomic_DNA"/>
</dbReference>
<dbReference type="Proteomes" id="UP000323707">
    <property type="component" value="Unassembled WGS sequence"/>
</dbReference>
<feature type="transmembrane region" description="Helical" evidence="7">
    <location>
        <begin position="37"/>
        <end position="59"/>
    </location>
</feature>
<feature type="transmembrane region" description="Helical" evidence="7">
    <location>
        <begin position="237"/>
        <end position="258"/>
    </location>
</feature>
<evidence type="ECO:0000256" key="3">
    <source>
        <dbReference type="ARBA" id="ARBA00022475"/>
    </source>
</evidence>
<feature type="transmembrane region" description="Helical" evidence="7">
    <location>
        <begin position="155"/>
        <end position="175"/>
    </location>
</feature>
<evidence type="ECO:0000256" key="2">
    <source>
        <dbReference type="ARBA" id="ARBA00022448"/>
    </source>
</evidence>
<dbReference type="InterPro" id="IPR001958">
    <property type="entry name" value="Tet-R_TetA/multi-R_MdtG-like"/>
</dbReference>
<feature type="transmembrane region" description="Helical" evidence="7">
    <location>
        <begin position="267"/>
        <end position="284"/>
    </location>
</feature>
<feature type="transmembrane region" description="Helical" evidence="7">
    <location>
        <begin position="329"/>
        <end position="350"/>
    </location>
</feature>
<feature type="transmembrane region" description="Helical" evidence="7">
    <location>
        <begin position="12"/>
        <end position="31"/>
    </location>
</feature>
<feature type="transmembrane region" description="Helical" evidence="7">
    <location>
        <begin position="212"/>
        <end position="231"/>
    </location>
</feature>
<feature type="domain" description="Major facilitator superfamily (MFS) profile" evidence="8">
    <location>
        <begin position="4"/>
        <end position="382"/>
    </location>
</feature>
<keyword evidence="3" id="KW-1003">Cell membrane</keyword>